<dbReference type="OrthoDB" id="2013775at2759"/>
<dbReference type="PANTHER" id="PTHR24373">
    <property type="entry name" value="SLIT RELATED LEUCINE-RICH REPEAT NEURONAL PROTEIN"/>
    <property type="match status" value="1"/>
</dbReference>
<evidence type="ECO:0000256" key="2">
    <source>
        <dbReference type="ARBA" id="ARBA00022729"/>
    </source>
</evidence>
<dbReference type="InterPro" id="IPR032675">
    <property type="entry name" value="LRR_dom_sf"/>
</dbReference>
<dbReference type="InterPro" id="IPR001611">
    <property type="entry name" value="Leu-rich_rpt"/>
</dbReference>
<dbReference type="InterPro" id="IPR000483">
    <property type="entry name" value="Cys-rich_flank_reg_C"/>
</dbReference>
<sequence>MILRLLPFIKAPPHSLNAAEPKCPTTCLCSYDYNEDYSFFCSSRNPSRIPDLLPKNARDLWPYLQQVHLGHYKSLTCSWASNLRRLFLQHKDITPIDDNSFSDIQDLLELDLRFNKLSQLSARSFTGLKNLSDLLLAKNLLQTLSSETFSPFQKLQWLDLSDNQLTIRVFKDLQFLEELNLSYNKLRTLVERVFEGLGQLEFLSLNNNNIQEIRPGAFTGLFSMAVMNLSGNCFRTLYDHSFRGLEKLHSLHVRLFLQRNTVIDDNSFSDIQDLLELDLRFNKLSQLSARSFTGLKNLSDLLLAKNLLQTLSSETFSPFQKLQWLDLSDNQLTILWLLRNHWDCSCSLKDLRDFCLKNATIVPRVVQSVSEGYDTSPPSYIYNNVTCATPSQVVGKDLRDLNDERFAQCP</sequence>
<comment type="caution">
    <text evidence="6">The sequence shown here is derived from an EMBL/GenBank/DDBJ whole genome shotgun (WGS) entry which is preliminary data.</text>
</comment>
<dbReference type="SMART" id="SM00369">
    <property type="entry name" value="LRR_TYP"/>
    <property type="match status" value="9"/>
</dbReference>
<evidence type="ECO:0000256" key="1">
    <source>
        <dbReference type="ARBA" id="ARBA00022614"/>
    </source>
</evidence>
<evidence type="ECO:0000313" key="7">
    <source>
        <dbReference type="Proteomes" id="UP000770717"/>
    </source>
</evidence>
<dbReference type="PROSITE" id="PS51450">
    <property type="entry name" value="LRR"/>
    <property type="match status" value="3"/>
</dbReference>
<dbReference type="SMART" id="SM00082">
    <property type="entry name" value="LRRCT"/>
    <property type="match status" value="1"/>
</dbReference>
<evidence type="ECO:0000259" key="4">
    <source>
        <dbReference type="SMART" id="SM00013"/>
    </source>
</evidence>
<keyword evidence="1" id="KW-0433">Leucine-rich repeat</keyword>
<dbReference type="Pfam" id="PF00560">
    <property type="entry name" value="LRR_1"/>
    <property type="match status" value="2"/>
</dbReference>
<keyword evidence="3" id="KW-0677">Repeat</keyword>
<name>A0A8J6E9P8_ELECQ</name>
<proteinExistence type="predicted"/>
<evidence type="ECO:0000313" key="6">
    <source>
        <dbReference type="EMBL" id="KAG9465594.1"/>
    </source>
</evidence>
<keyword evidence="2" id="KW-0732">Signal</keyword>
<accession>A0A8J6E9P8</accession>
<dbReference type="EMBL" id="WNTK01002876">
    <property type="protein sequence ID" value="KAG9465594.1"/>
    <property type="molecule type" value="Genomic_DNA"/>
</dbReference>
<evidence type="ECO:0000259" key="5">
    <source>
        <dbReference type="SMART" id="SM00082"/>
    </source>
</evidence>
<dbReference type="SMART" id="SM00013">
    <property type="entry name" value="LRRNT"/>
    <property type="match status" value="1"/>
</dbReference>
<dbReference type="InterPro" id="IPR050328">
    <property type="entry name" value="Dev_Immune_Receptor"/>
</dbReference>
<gene>
    <name evidence="6" type="ORF">GDO78_018038</name>
</gene>
<dbReference type="AlphaFoldDB" id="A0A8J6E9P8"/>
<evidence type="ECO:0000256" key="3">
    <source>
        <dbReference type="ARBA" id="ARBA00022737"/>
    </source>
</evidence>
<feature type="domain" description="LRRNT" evidence="4">
    <location>
        <begin position="22"/>
        <end position="59"/>
    </location>
</feature>
<organism evidence="6 7">
    <name type="scientific">Eleutherodactylus coqui</name>
    <name type="common">Puerto Rican coqui</name>
    <dbReference type="NCBI Taxonomy" id="57060"/>
    <lineage>
        <taxon>Eukaryota</taxon>
        <taxon>Metazoa</taxon>
        <taxon>Chordata</taxon>
        <taxon>Craniata</taxon>
        <taxon>Vertebrata</taxon>
        <taxon>Euteleostomi</taxon>
        <taxon>Amphibia</taxon>
        <taxon>Batrachia</taxon>
        <taxon>Anura</taxon>
        <taxon>Neobatrachia</taxon>
        <taxon>Hyloidea</taxon>
        <taxon>Eleutherodactylidae</taxon>
        <taxon>Eleutherodactylinae</taxon>
        <taxon>Eleutherodactylus</taxon>
        <taxon>Eleutherodactylus</taxon>
    </lineage>
</organism>
<keyword evidence="7" id="KW-1185">Reference proteome</keyword>
<dbReference type="InterPro" id="IPR000372">
    <property type="entry name" value="LRRNT"/>
</dbReference>
<dbReference type="SUPFAM" id="SSF52058">
    <property type="entry name" value="L domain-like"/>
    <property type="match status" value="1"/>
</dbReference>
<dbReference type="PANTHER" id="PTHR24373:SF275">
    <property type="entry name" value="TIR DOMAIN-CONTAINING PROTEIN"/>
    <property type="match status" value="1"/>
</dbReference>
<dbReference type="InterPro" id="IPR003591">
    <property type="entry name" value="Leu-rich_rpt_typical-subtyp"/>
</dbReference>
<reference evidence="6" key="1">
    <citation type="thesis" date="2020" institute="ProQuest LLC" country="789 East Eisenhower Parkway, Ann Arbor, MI, USA">
        <title>Comparative Genomics and Chromosome Evolution.</title>
        <authorList>
            <person name="Mudd A.B."/>
        </authorList>
    </citation>
    <scope>NUCLEOTIDE SEQUENCE</scope>
    <source>
        <strain evidence="6">HN-11 Male</strain>
        <tissue evidence="6">Kidney and liver</tissue>
    </source>
</reference>
<dbReference type="Gene3D" id="3.80.10.10">
    <property type="entry name" value="Ribonuclease Inhibitor"/>
    <property type="match status" value="3"/>
</dbReference>
<dbReference type="Proteomes" id="UP000770717">
    <property type="component" value="Unassembled WGS sequence"/>
</dbReference>
<feature type="domain" description="LRRCT" evidence="5">
    <location>
        <begin position="340"/>
        <end position="410"/>
    </location>
</feature>
<protein>
    <submittedName>
        <fullName evidence="6">Uncharacterized protein</fullName>
    </submittedName>
</protein>
<dbReference type="Pfam" id="PF13855">
    <property type="entry name" value="LRR_8"/>
    <property type="match status" value="3"/>
</dbReference>